<dbReference type="EMBL" id="JADINA010000019">
    <property type="protein sequence ID" value="MBO8426190.1"/>
    <property type="molecule type" value="Genomic_DNA"/>
</dbReference>
<protein>
    <submittedName>
        <fullName evidence="3">Uncharacterized protein</fullName>
    </submittedName>
</protein>
<feature type="chain" id="PRO_5038921047" evidence="2">
    <location>
        <begin position="25"/>
        <end position="764"/>
    </location>
</feature>
<sequence length="764" mass="83821">MEKRVLAFLLPLLSLGLASCEGNASSSLDSGEGTSTENSPSSSEESSSEVSLQGEELKLALLSSLQAEEATYLGRYSEYSYNSALSTWVIDPLAEVEYRIYYARDRHYVEEEAALYSLTTDHWKGEGGNAVVRYVDPYTNQVEEAPLTDYWTGETVAFDELYSNPYPLLTSDDLLADDEDPHSFSIDPECELLPSLGMWISGDWLSSNRVEITANPDGSIKEMTLVEESETDRALITLTPSDKETLGIEDPSPYEVGEVDDLMAVLERLQLLNYTAYTYSLSSDPTNYPEYDGTVVSDGETVWIEGTYGEQTAQVGYTLTEDGLLPFDEDGEGGYKATRPAYDGMGLADIIADFAFHPAMYLDNGDGTYGVRDCTLDYIYSLLPENAMIDLRPDEGTLRIAITDDGLTITYSQTVDSEGLVDYEVTTVITGIGATPSPIGDIAIAPYDPQKSWEDVEMAIELFSAYGFDAALIPFYNEDGLGEWGVYSDYYGYTLGYSLYDTEGAEAAYEAYLGLLEGLGWAYQGDNYGEAIYALSHNGVDYLIGVSSTDQTAILIYLYSATAQTAIGDYIATAFATSPNATVNATISFIYYEAEVDMDTYEVNLVGEEQTELTEAEVLFDEEACRQTLNGVSYYYVNTPSGSYAAYGDGEVFDSAVGMDYWEYYVNSPLDLAAYASFVDNGDGTYSGDVNATNVLAWMLGFDLSEDNPVSSWVLDEESGVISGQVVAEPTIYYNSTQTGYLYGYYSIDFEISSIGETVVSLPF</sequence>
<dbReference type="Proteomes" id="UP000823634">
    <property type="component" value="Unassembled WGS sequence"/>
</dbReference>
<proteinExistence type="predicted"/>
<dbReference type="AlphaFoldDB" id="A0A9D9DHE4"/>
<evidence type="ECO:0000256" key="2">
    <source>
        <dbReference type="SAM" id="SignalP"/>
    </source>
</evidence>
<evidence type="ECO:0000313" key="4">
    <source>
        <dbReference type="Proteomes" id="UP000823634"/>
    </source>
</evidence>
<keyword evidence="2" id="KW-0732">Signal</keyword>
<evidence type="ECO:0000313" key="3">
    <source>
        <dbReference type="EMBL" id="MBO8426190.1"/>
    </source>
</evidence>
<organism evidence="3 4">
    <name type="scientific">Candidatus Alloenteromonas pullistercoris</name>
    <dbReference type="NCBI Taxonomy" id="2840785"/>
    <lineage>
        <taxon>Bacteria</taxon>
        <taxon>Bacillati</taxon>
        <taxon>Bacillota</taxon>
        <taxon>Bacillota incertae sedis</taxon>
        <taxon>Candidatus Alloenteromonas</taxon>
    </lineage>
</organism>
<feature type="compositionally biased region" description="Low complexity" evidence="1">
    <location>
        <begin position="30"/>
        <end position="50"/>
    </location>
</feature>
<gene>
    <name evidence="3" type="ORF">IAC61_02570</name>
</gene>
<reference evidence="3" key="1">
    <citation type="submission" date="2020-10" db="EMBL/GenBank/DDBJ databases">
        <authorList>
            <person name="Gilroy R."/>
        </authorList>
    </citation>
    <scope>NUCLEOTIDE SEQUENCE</scope>
    <source>
        <strain evidence="3">17113</strain>
    </source>
</reference>
<comment type="caution">
    <text evidence="3">The sequence shown here is derived from an EMBL/GenBank/DDBJ whole genome shotgun (WGS) entry which is preliminary data.</text>
</comment>
<dbReference type="PROSITE" id="PS51257">
    <property type="entry name" value="PROKAR_LIPOPROTEIN"/>
    <property type="match status" value="1"/>
</dbReference>
<feature type="region of interest" description="Disordered" evidence="1">
    <location>
        <begin position="24"/>
        <end position="50"/>
    </location>
</feature>
<accession>A0A9D9DHE4</accession>
<evidence type="ECO:0000256" key="1">
    <source>
        <dbReference type="SAM" id="MobiDB-lite"/>
    </source>
</evidence>
<reference evidence="3" key="2">
    <citation type="journal article" date="2021" name="PeerJ">
        <title>Extensive microbial diversity within the chicken gut microbiome revealed by metagenomics and culture.</title>
        <authorList>
            <person name="Gilroy R."/>
            <person name="Ravi A."/>
            <person name="Getino M."/>
            <person name="Pursley I."/>
            <person name="Horton D.L."/>
            <person name="Alikhan N.F."/>
            <person name="Baker D."/>
            <person name="Gharbi K."/>
            <person name="Hall N."/>
            <person name="Watson M."/>
            <person name="Adriaenssens E.M."/>
            <person name="Foster-Nyarko E."/>
            <person name="Jarju S."/>
            <person name="Secka A."/>
            <person name="Antonio M."/>
            <person name="Oren A."/>
            <person name="Chaudhuri R.R."/>
            <person name="La Ragione R."/>
            <person name="Hildebrand F."/>
            <person name="Pallen M.J."/>
        </authorList>
    </citation>
    <scope>NUCLEOTIDE SEQUENCE</scope>
    <source>
        <strain evidence="3">17113</strain>
    </source>
</reference>
<feature type="signal peptide" evidence="2">
    <location>
        <begin position="1"/>
        <end position="24"/>
    </location>
</feature>
<name>A0A9D9DHE4_9FIRM</name>